<dbReference type="RefSeq" id="WP_054709239.1">
    <property type="nucleotide sequence ID" value="NZ_CP014912.1"/>
</dbReference>
<evidence type="ECO:0000313" key="2">
    <source>
        <dbReference type="Proteomes" id="UP000093267"/>
    </source>
</evidence>
<dbReference type="Proteomes" id="UP000093267">
    <property type="component" value="Chromosome"/>
</dbReference>
<dbReference type="OrthoDB" id="6412948at2"/>
<proteinExistence type="predicted"/>
<protein>
    <submittedName>
        <fullName evidence="1">Uncharacterized protein</fullName>
    </submittedName>
</protein>
<dbReference type="AlphaFoldDB" id="A0A1B2IUL4"/>
<evidence type="ECO:0000313" key="1">
    <source>
        <dbReference type="EMBL" id="ANZ65709.1"/>
    </source>
</evidence>
<keyword evidence="2" id="KW-1185">Reference proteome</keyword>
<gene>
    <name evidence="1" type="ORF">AYR63_00145</name>
</gene>
<dbReference type="Gene3D" id="3.40.1260.10">
    <property type="entry name" value="DsrEFH-like"/>
    <property type="match status" value="1"/>
</dbReference>
<dbReference type="EMBL" id="CP014924">
    <property type="protein sequence ID" value="ANZ65709.1"/>
    <property type="molecule type" value="Genomic_DNA"/>
</dbReference>
<sequence>MNVIFHINEPEKWSAVLSNVANYLQEMDKQGKTGAVEILVNGKAIISVETASGVDLAPMINAGVKVVACAKAMAGHQVDPSTIQHGIVVVPVGVYELVKRQDEGFAYVKP</sequence>
<accession>A0A1B2IUL4</accession>
<reference evidence="1 2" key="1">
    <citation type="submission" date="2016-03" db="EMBL/GenBank/DDBJ databases">
        <title>Pediococcus and Lactobacillus from brewery environment - whole genome sequencing and assembly.</title>
        <authorList>
            <person name="Behr J."/>
            <person name="Geissler A.J."/>
            <person name="Vogel R.F."/>
        </authorList>
    </citation>
    <scope>NUCLEOTIDE SEQUENCE [LARGE SCALE GENOMIC DNA]</scope>
    <source>
        <strain evidence="1 2">TMW 1.1995</strain>
    </source>
</reference>
<dbReference type="SUPFAM" id="SSF75169">
    <property type="entry name" value="DsrEFH-like"/>
    <property type="match status" value="1"/>
</dbReference>
<dbReference type="PANTHER" id="PTHR37691">
    <property type="entry name" value="BLR3518 PROTEIN"/>
    <property type="match status" value="1"/>
</dbReference>
<dbReference type="InterPro" id="IPR027396">
    <property type="entry name" value="DsrEFH-like"/>
</dbReference>
<organism evidence="1 2">
    <name type="scientific">Secundilactobacillus paracollinoides</name>
    <dbReference type="NCBI Taxonomy" id="240427"/>
    <lineage>
        <taxon>Bacteria</taxon>
        <taxon>Bacillati</taxon>
        <taxon>Bacillota</taxon>
        <taxon>Bacilli</taxon>
        <taxon>Lactobacillales</taxon>
        <taxon>Lactobacillaceae</taxon>
        <taxon>Secundilactobacillus</taxon>
    </lineage>
</organism>
<dbReference type="STRING" id="240427.AYR62_02770"/>
<dbReference type="PANTHER" id="PTHR37691:SF1">
    <property type="entry name" value="BLR3518 PROTEIN"/>
    <property type="match status" value="1"/>
</dbReference>
<name>A0A1B2IUL4_9LACO</name>
<dbReference type="KEGG" id="lpd:AYR62_02770"/>